<feature type="compositionally biased region" description="Low complexity" evidence="1">
    <location>
        <begin position="152"/>
        <end position="170"/>
    </location>
</feature>
<organism evidence="3 4">
    <name type="scientific">Allacma fusca</name>
    <dbReference type="NCBI Taxonomy" id="39272"/>
    <lineage>
        <taxon>Eukaryota</taxon>
        <taxon>Metazoa</taxon>
        <taxon>Ecdysozoa</taxon>
        <taxon>Arthropoda</taxon>
        <taxon>Hexapoda</taxon>
        <taxon>Collembola</taxon>
        <taxon>Symphypleona</taxon>
        <taxon>Sminthuridae</taxon>
        <taxon>Allacma</taxon>
    </lineage>
</organism>
<dbReference type="PANTHER" id="PTHR12582">
    <property type="entry name" value="NETRIN RECEPTOR UNC5"/>
    <property type="match status" value="1"/>
</dbReference>
<dbReference type="OrthoDB" id="5973910at2759"/>
<dbReference type="InterPro" id="IPR037936">
    <property type="entry name" value="UNC5A-D"/>
</dbReference>
<feature type="non-terminal residue" evidence="3">
    <location>
        <position position="1"/>
    </location>
</feature>
<name>A0A8J2KK29_9HEXA</name>
<protein>
    <recommendedName>
        <fullName evidence="2">ZU5 domain-containing protein</fullName>
    </recommendedName>
</protein>
<dbReference type="EMBL" id="CAJVCH010335455">
    <property type="protein sequence ID" value="CAG7815091.1"/>
    <property type="molecule type" value="Genomic_DNA"/>
</dbReference>
<feature type="domain" description="ZU5" evidence="2">
    <location>
        <begin position="51"/>
        <end position="193"/>
    </location>
</feature>
<dbReference type="GO" id="GO:0008045">
    <property type="term" value="P:motor neuron axon guidance"/>
    <property type="evidence" value="ECO:0007669"/>
    <property type="project" value="TreeGrafter"/>
</dbReference>
<dbReference type="PANTHER" id="PTHR12582:SF47">
    <property type="entry name" value="NETRIN RECEPTOR UNC-5"/>
    <property type="match status" value="1"/>
</dbReference>
<feature type="region of interest" description="Disordered" evidence="1">
    <location>
        <begin position="152"/>
        <end position="172"/>
    </location>
</feature>
<dbReference type="GO" id="GO:0005042">
    <property type="term" value="F:netrin receptor activity"/>
    <property type="evidence" value="ECO:0007669"/>
    <property type="project" value="InterPro"/>
</dbReference>
<comment type="caution">
    <text evidence="3">The sequence shown here is derived from an EMBL/GenBank/DDBJ whole genome shotgun (WGS) entry which is preliminary data.</text>
</comment>
<dbReference type="GO" id="GO:0016020">
    <property type="term" value="C:membrane"/>
    <property type="evidence" value="ECO:0007669"/>
    <property type="project" value="InterPro"/>
</dbReference>
<dbReference type="Pfam" id="PF00791">
    <property type="entry name" value="ZU5"/>
    <property type="match status" value="1"/>
</dbReference>
<dbReference type="SMART" id="SM00218">
    <property type="entry name" value="ZU5"/>
    <property type="match status" value="1"/>
</dbReference>
<proteinExistence type="predicted"/>
<feature type="region of interest" description="Disordered" evidence="1">
    <location>
        <begin position="1"/>
        <end position="25"/>
    </location>
</feature>
<dbReference type="PROSITE" id="PS51145">
    <property type="entry name" value="ZU5"/>
    <property type="match status" value="1"/>
</dbReference>
<evidence type="ECO:0000313" key="4">
    <source>
        <dbReference type="Proteomes" id="UP000708208"/>
    </source>
</evidence>
<accession>A0A8J2KK29</accession>
<keyword evidence="4" id="KW-1185">Reference proteome</keyword>
<dbReference type="Proteomes" id="UP000708208">
    <property type="component" value="Unassembled WGS sequence"/>
</dbReference>
<dbReference type="AlphaFoldDB" id="A0A8J2KK29"/>
<evidence type="ECO:0000259" key="2">
    <source>
        <dbReference type="PROSITE" id="PS51145"/>
    </source>
</evidence>
<sequence length="193" mass="20457">MLYDTDSPDRTGGGGGPREDSSGTVVDVGSNLFRDSIISTSPLLEGLDPECVAWAAANSSGCRVTLKDAAINLTVPEGALSKSEELYVALLTEEKNRPPLNDGQTLLSPVISCGPRKIHLNKPAILSFQHCAALKYGGWSISLYHQDPSHHNSLLSNSSSGSSSSDNNSSAWKKLATVGEETNQTPVFIQLDS</sequence>
<evidence type="ECO:0000256" key="1">
    <source>
        <dbReference type="SAM" id="MobiDB-lite"/>
    </source>
</evidence>
<reference evidence="3" key="1">
    <citation type="submission" date="2021-06" db="EMBL/GenBank/DDBJ databases">
        <authorList>
            <person name="Hodson N. C."/>
            <person name="Mongue J. A."/>
            <person name="Jaron S. K."/>
        </authorList>
    </citation>
    <scope>NUCLEOTIDE SEQUENCE</scope>
</reference>
<gene>
    <name evidence="3" type="ORF">AFUS01_LOCUS25793</name>
</gene>
<dbReference type="InterPro" id="IPR000906">
    <property type="entry name" value="ZU5_dom"/>
</dbReference>
<evidence type="ECO:0000313" key="3">
    <source>
        <dbReference type="EMBL" id="CAG7815091.1"/>
    </source>
</evidence>